<accession>A0AA38CDF6</accession>
<dbReference type="GO" id="GO:0032790">
    <property type="term" value="P:ribosome disassembly"/>
    <property type="evidence" value="ECO:0007669"/>
    <property type="project" value="TreeGrafter"/>
</dbReference>
<keyword evidence="9" id="KW-1185">Reference proteome</keyword>
<evidence type="ECO:0000256" key="4">
    <source>
        <dbReference type="RuleBase" id="RU000646"/>
    </source>
</evidence>
<name>A0AA38CDF6_TAXCH</name>
<dbReference type="SUPFAM" id="SSF54364">
    <property type="entry name" value="Translation initiation factor IF3, N-terminal domain"/>
    <property type="match status" value="1"/>
</dbReference>
<keyword evidence="2 4" id="KW-0396">Initiation factor</keyword>
<comment type="caution">
    <text evidence="8">The sequence shown here is derived from an EMBL/GenBank/DDBJ whole genome shotgun (WGS) entry which is preliminary data.</text>
</comment>
<gene>
    <name evidence="8" type="ORF">KI387_030394</name>
</gene>
<feature type="compositionally biased region" description="Basic and acidic residues" evidence="5">
    <location>
        <begin position="275"/>
        <end position="286"/>
    </location>
</feature>
<feature type="non-terminal residue" evidence="8">
    <location>
        <position position="293"/>
    </location>
</feature>
<dbReference type="NCBIfam" id="TIGR00168">
    <property type="entry name" value="infC"/>
    <property type="match status" value="1"/>
</dbReference>
<comment type="similarity">
    <text evidence="1 4">Belongs to the IF-3 family.</text>
</comment>
<dbReference type="AlphaFoldDB" id="A0AA38CDF6"/>
<feature type="non-terminal residue" evidence="8">
    <location>
        <position position="1"/>
    </location>
</feature>
<dbReference type="PANTHER" id="PTHR10938:SF0">
    <property type="entry name" value="TRANSLATION INITIATION FACTOR IF-3, MITOCHONDRIAL"/>
    <property type="match status" value="1"/>
</dbReference>
<dbReference type="PROSITE" id="PS00938">
    <property type="entry name" value="IF3"/>
    <property type="match status" value="1"/>
</dbReference>
<dbReference type="Pfam" id="PF00707">
    <property type="entry name" value="IF3_C"/>
    <property type="match status" value="1"/>
</dbReference>
<evidence type="ECO:0000256" key="1">
    <source>
        <dbReference type="ARBA" id="ARBA00005439"/>
    </source>
</evidence>
<dbReference type="InterPro" id="IPR036787">
    <property type="entry name" value="T_IF-3_N_sf"/>
</dbReference>
<protein>
    <recommendedName>
        <fullName evidence="4">Translation initiation factor IF-3</fullName>
    </recommendedName>
</protein>
<dbReference type="SUPFAM" id="SSF55200">
    <property type="entry name" value="Translation initiation factor IF3, C-terminal domain"/>
    <property type="match status" value="1"/>
</dbReference>
<dbReference type="InterPro" id="IPR019814">
    <property type="entry name" value="Translation_initiation_fac_3_N"/>
</dbReference>
<dbReference type="InterPro" id="IPR001288">
    <property type="entry name" value="Translation_initiation_fac_3"/>
</dbReference>
<comment type="subcellular location">
    <subcellularLocation>
        <location evidence="4">Plastid</location>
        <location evidence="4">Chloroplast</location>
    </subcellularLocation>
</comment>
<comment type="subunit">
    <text evidence="4">Monomer.</text>
</comment>
<dbReference type="Gene3D" id="3.10.20.80">
    <property type="entry name" value="Translation initiation factor 3 (IF-3), N-terminal domain"/>
    <property type="match status" value="1"/>
</dbReference>
<evidence type="ECO:0000259" key="7">
    <source>
        <dbReference type="Pfam" id="PF05198"/>
    </source>
</evidence>
<dbReference type="InterPro" id="IPR036788">
    <property type="entry name" value="T_IF-3_C_sf"/>
</dbReference>
<evidence type="ECO:0000259" key="6">
    <source>
        <dbReference type="Pfam" id="PF00707"/>
    </source>
</evidence>
<dbReference type="Pfam" id="PF05198">
    <property type="entry name" value="IF3_N"/>
    <property type="match status" value="1"/>
</dbReference>
<evidence type="ECO:0000313" key="8">
    <source>
        <dbReference type="EMBL" id="KAH9298712.1"/>
    </source>
</evidence>
<evidence type="ECO:0000313" key="9">
    <source>
        <dbReference type="Proteomes" id="UP000824469"/>
    </source>
</evidence>
<evidence type="ECO:0000256" key="2">
    <source>
        <dbReference type="ARBA" id="ARBA00022540"/>
    </source>
</evidence>
<dbReference type="PANTHER" id="PTHR10938">
    <property type="entry name" value="TRANSLATION INITIATION FACTOR IF-3"/>
    <property type="match status" value="1"/>
</dbReference>
<feature type="domain" description="Translation initiation factor 3 N-terminal" evidence="7">
    <location>
        <begin position="100"/>
        <end position="166"/>
    </location>
</feature>
<dbReference type="InterPro" id="IPR019815">
    <property type="entry name" value="Translation_initiation_fac_3_C"/>
</dbReference>
<sequence length="293" mass="32950">VHCNNSSEDMSGLTARPYHALFSHRATVKQKSVCVSSSCAVLGARLRVNRNCCWTGTRTRDSRGKGLDVVARAFRGGPRRQLGDPSPLEEADDPALDIDSIRSPSVRLIDGEQKMVGIVSTSKAIEMAEDAGLDLVIISRDGDPPVVRLVDYSKYKFEQQKRKKEQHKKSSGSHTDVKDLKMGCNIDIHDYNVRLRAAQKFLQDGRRVKLIVQCRGRENNFSKKAFDIFARYRNDLKELGVLESETYGDRYMYIVLQPIKRGVKGQPRTNNAKISDVKPVADKEPMTEEEPVI</sequence>
<dbReference type="InterPro" id="IPR019813">
    <property type="entry name" value="Translation_initiation_fac3_CS"/>
</dbReference>
<feature type="region of interest" description="Disordered" evidence="5">
    <location>
        <begin position="265"/>
        <end position="293"/>
    </location>
</feature>
<dbReference type="Gene3D" id="3.30.110.10">
    <property type="entry name" value="Translation initiation factor 3 (IF-3), C-terminal domain"/>
    <property type="match status" value="1"/>
</dbReference>
<feature type="domain" description="Translation initiation factor 3 C-terminal" evidence="6">
    <location>
        <begin position="176"/>
        <end position="258"/>
    </location>
</feature>
<reference evidence="8 9" key="1">
    <citation type="journal article" date="2021" name="Nat. Plants">
        <title>The Taxus genome provides insights into paclitaxel biosynthesis.</title>
        <authorList>
            <person name="Xiong X."/>
            <person name="Gou J."/>
            <person name="Liao Q."/>
            <person name="Li Y."/>
            <person name="Zhou Q."/>
            <person name="Bi G."/>
            <person name="Li C."/>
            <person name="Du R."/>
            <person name="Wang X."/>
            <person name="Sun T."/>
            <person name="Guo L."/>
            <person name="Liang H."/>
            <person name="Lu P."/>
            <person name="Wu Y."/>
            <person name="Zhang Z."/>
            <person name="Ro D.K."/>
            <person name="Shang Y."/>
            <person name="Huang S."/>
            <person name="Yan J."/>
        </authorList>
    </citation>
    <scope>NUCLEOTIDE SEQUENCE [LARGE SCALE GENOMIC DNA]</scope>
    <source>
        <strain evidence="8">Ta-2019</strain>
    </source>
</reference>
<keyword evidence="3 4" id="KW-0648">Protein biosynthesis</keyword>
<evidence type="ECO:0000256" key="3">
    <source>
        <dbReference type="ARBA" id="ARBA00022917"/>
    </source>
</evidence>
<dbReference type="EMBL" id="JAHRHJ020000010">
    <property type="protein sequence ID" value="KAH9298712.1"/>
    <property type="molecule type" value="Genomic_DNA"/>
</dbReference>
<dbReference type="GO" id="GO:0009507">
    <property type="term" value="C:chloroplast"/>
    <property type="evidence" value="ECO:0007669"/>
    <property type="project" value="UniProtKB-SubCell"/>
</dbReference>
<dbReference type="GO" id="GO:0043022">
    <property type="term" value="F:ribosome binding"/>
    <property type="evidence" value="ECO:0007669"/>
    <property type="project" value="TreeGrafter"/>
</dbReference>
<organism evidence="8 9">
    <name type="scientific">Taxus chinensis</name>
    <name type="common">Chinese yew</name>
    <name type="synonym">Taxus wallichiana var. chinensis</name>
    <dbReference type="NCBI Taxonomy" id="29808"/>
    <lineage>
        <taxon>Eukaryota</taxon>
        <taxon>Viridiplantae</taxon>
        <taxon>Streptophyta</taxon>
        <taxon>Embryophyta</taxon>
        <taxon>Tracheophyta</taxon>
        <taxon>Spermatophyta</taxon>
        <taxon>Pinopsida</taxon>
        <taxon>Pinidae</taxon>
        <taxon>Conifers II</taxon>
        <taxon>Cupressales</taxon>
        <taxon>Taxaceae</taxon>
        <taxon>Taxus</taxon>
    </lineage>
</organism>
<evidence type="ECO:0000256" key="5">
    <source>
        <dbReference type="SAM" id="MobiDB-lite"/>
    </source>
</evidence>
<dbReference type="GO" id="GO:0003743">
    <property type="term" value="F:translation initiation factor activity"/>
    <property type="evidence" value="ECO:0007669"/>
    <property type="project" value="UniProtKB-KW"/>
</dbReference>
<dbReference type="Proteomes" id="UP000824469">
    <property type="component" value="Unassembled WGS sequence"/>
</dbReference>
<proteinExistence type="inferred from homology"/>
<comment type="function">
    <text evidence="4">IF-3 binds to the 30S ribosomal subunit and shifts the equilibrium between 70S ribosomes and their 50S and 30S subunits in favor of the free subunits, thus enhancing the availability of 30S subunits on which protein synthesis initiation begins.</text>
</comment>